<proteinExistence type="predicted"/>
<feature type="domain" description="ABC transporter" evidence="2">
    <location>
        <begin position="21"/>
        <end position="49"/>
    </location>
</feature>
<dbReference type="InterPro" id="IPR003439">
    <property type="entry name" value="ABC_transporter-like_ATP-bd"/>
</dbReference>
<evidence type="ECO:0000313" key="4">
    <source>
        <dbReference type="Proteomes" id="UP000187158"/>
    </source>
</evidence>
<evidence type="ECO:0000259" key="2">
    <source>
        <dbReference type="Pfam" id="PF00005"/>
    </source>
</evidence>
<accession>A0ABX3GD36</accession>
<keyword evidence="4" id="KW-1185">Reference proteome</keyword>
<dbReference type="Proteomes" id="UP000187158">
    <property type="component" value="Unassembled WGS sequence"/>
</dbReference>
<dbReference type="EMBL" id="MPVP01000577">
    <property type="protein sequence ID" value="OMC98960.1"/>
    <property type="molecule type" value="Genomic_DNA"/>
</dbReference>
<dbReference type="InterPro" id="IPR050166">
    <property type="entry name" value="ABC_transporter_ATP-bind"/>
</dbReference>
<feature type="non-terminal residue" evidence="3">
    <location>
        <position position="49"/>
    </location>
</feature>
<protein>
    <recommendedName>
        <fullName evidence="2">ABC transporter domain-containing protein</fullName>
    </recommendedName>
</protein>
<reference evidence="3 4" key="1">
    <citation type="submission" date="2016-11" db="EMBL/GenBank/DDBJ databases">
        <title>Paenibacillus species isolates.</title>
        <authorList>
            <person name="Beno S.M."/>
        </authorList>
    </citation>
    <scope>NUCLEOTIDE SEQUENCE [LARGE SCALE GENOMIC DNA]</scope>
    <source>
        <strain evidence="3 4">FSL H7-0433</strain>
    </source>
</reference>
<keyword evidence="1" id="KW-0813">Transport</keyword>
<name>A0ABX3GD36_9BACL</name>
<comment type="caution">
    <text evidence="3">The sequence shown here is derived from an EMBL/GenBank/DDBJ whole genome shotgun (WGS) entry which is preliminary data.</text>
</comment>
<gene>
    <name evidence="3" type="ORF">BSO21_33085</name>
</gene>
<dbReference type="PANTHER" id="PTHR42788">
    <property type="entry name" value="TAURINE IMPORT ATP-BINDING PROTEIN-RELATED"/>
    <property type="match status" value="1"/>
</dbReference>
<evidence type="ECO:0000313" key="3">
    <source>
        <dbReference type="EMBL" id="OMC98960.1"/>
    </source>
</evidence>
<dbReference type="SUPFAM" id="SSF52540">
    <property type="entry name" value="P-loop containing nucleoside triphosphate hydrolases"/>
    <property type="match status" value="1"/>
</dbReference>
<organism evidence="3 4">
    <name type="scientific">Paenibacillus odorifer</name>
    <dbReference type="NCBI Taxonomy" id="189426"/>
    <lineage>
        <taxon>Bacteria</taxon>
        <taxon>Bacillati</taxon>
        <taxon>Bacillota</taxon>
        <taxon>Bacilli</taxon>
        <taxon>Bacillales</taxon>
        <taxon>Paenibacillaceae</taxon>
        <taxon>Paenibacillus</taxon>
    </lineage>
</organism>
<dbReference type="InterPro" id="IPR027417">
    <property type="entry name" value="P-loop_NTPase"/>
</dbReference>
<sequence>MEIYRIEELSFTFPEQEQAALSNINLTIESGDFITICGKSGCGKSTLLR</sequence>
<evidence type="ECO:0000256" key="1">
    <source>
        <dbReference type="ARBA" id="ARBA00022448"/>
    </source>
</evidence>
<dbReference type="Gene3D" id="3.40.50.300">
    <property type="entry name" value="P-loop containing nucleotide triphosphate hydrolases"/>
    <property type="match status" value="1"/>
</dbReference>
<dbReference type="RefSeq" id="WP_144024881.1">
    <property type="nucleotide sequence ID" value="NZ_MPVP01000577.1"/>
</dbReference>
<dbReference type="PANTHER" id="PTHR42788:SF13">
    <property type="entry name" value="ALIPHATIC SULFONATES IMPORT ATP-BINDING PROTEIN SSUB"/>
    <property type="match status" value="1"/>
</dbReference>
<dbReference type="Pfam" id="PF00005">
    <property type="entry name" value="ABC_tran"/>
    <property type="match status" value="1"/>
</dbReference>